<dbReference type="VEuPathDB" id="TriTrypDB:C4B63_8g517"/>
<evidence type="ECO:0000313" key="1">
    <source>
        <dbReference type="EMBL" id="PWU99710.1"/>
    </source>
</evidence>
<dbReference type="VEuPathDB" id="TriTrypDB:ECC02_004593"/>
<dbReference type="VEuPathDB" id="TriTrypDB:BCY84_13377"/>
<dbReference type="EMBL" id="PRFA01000008">
    <property type="protein sequence ID" value="PWU99710.1"/>
    <property type="molecule type" value="Genomic_DNA"/>
</dbReference>
<dbReference type="VEuPathDB" id="TriTrypDB:TcCLB.503919.50"/>
<name>A0A2V2VTZ4_TRYCR</name>
<reference evidence="1 2" key="1">
    <citation type="journal article" date="2018" name="Microb. Genom.">
        <title>Expanding an expanded genome: long-read sequencing of Trypanosoma cruzi.</title>
        <authorList>
            <person name="Berna L."/>
            <person name="Rodriguez M."/>
            <person name="Chiribao M.L."/>
            <person name="Parodi-Talice A."/>
            <person name="Pita S."/>
            <person name="Rijo G."/>
            <person name="Alvarez-Valin F."/>
            <person name="Robello C."/>
        </authorList>
    </citation>
    <scope>NUCLEOTIDE SEQUENCE [LARGE SCALE GENOMIC DNA]</scope>
    <source>
        <strain evidence="1 2">Dm28c</strain>
    </source>
</reference>
<evidence type="ECO:0000313" key="2">
    <source>
        <dbReference type="Proteomes" id="UP000246121"/>
    </source>
</evidence>
<proteinExistence type="predicted"/>
<gene>
    <name evidence="1" type="ORF">C4B63_8g517</name>
</gene>
<dbReference type="Proteomes" id="UP000246121">
    <property type="component" value="Unassembled WGS sequence"/>
</dbReference>
<dbReference type="VEuPathDB" id="TriTrypDB:TCSYLVIO_002356"/>
<dbReference type="VEuPathDB" id="TriTrypDB:TcBrA4_0106980"/>
<comment type="caution">
    <text evidence="1">The sequence shown here is derived from an EMBL/GenBank/DDBJ whole genome shotgun (WGS) entry which is preliminary data.</text>
</comment>
<dbReference type="VEuPathDB" id="TriTrypDB:Tc_MARK_1075"/>
<accession>A0A2V2VTZ4</accession>
<dbReference type="AlphaFoldDB" id="A0A2V2VTZ4"/>
<dbReference type="VEuPathDB" id="TriTrypDB:C3747_4g733"/>
<organism evidence="1 2">
    <name type="scientific">Trypanosoma cruzi</name>
    <dbReference type="NCBI Taxonomy" id="5693"/>
    <lineage>
        <taxon>Eukaryota</taxon>
        <taxon>Discoba</taxon>
        <taxon>Euglenozoa</taxon>
        <taxon>Kinetoplastea</taxon>
        <taxon>Metakinetoplastina</taxon>
        <taxon>Trypanosomatida</taxon>
        <taxon>Trypanosomatidae</taxon>
        <taxon>Trypanosoma</taxon>
        <taxon>Schizotrypanum</taxon>
    </lineage>
</organism>
<dbReference type="VEuPathDB" id="TriTrypDB:TCDM_01343"/>
<dbReference type="VEuPathDB" id="TriTrypDB:TcG_03926"/>
<protein>
    <submittedName>
        <fullName evidence="1">Uncharacterized protein</fullName>
    </submittedName>
</protein>
<sequence length="858" mass="93659">MFEPLRKERVPSRVQGSEGYVAFAIHPDPTSAAFNWGCCIVTSKLDLIFHRARDASMGFSPPGAREKKKTPYFFRLSCESGSVVPEYPIQPANVIDYMFSEGSSANMEQGEKPAVFAEYLPTVAILLRVSSTEVNLLILRPVLRGKKGKEGVVIRYNTLLLPAPGCARYVRMDHRGGTVFLLGPYVYEYDGRVQCYSLQLDGDKQIRSSFRTIILMAFVSPNGNKYTAASTLAGTQLIVWASLRRPLCHVSDNSRVLFVDLMFITDRGTAMVFRVSVDDENRESHATCIWFSHLLQNNFFKHTHIPLGVIERWKTTSFFAHAIDEVGRAFGKSLEENPTVDLNPVSSAIPIFSQSPTGTVLCVVIPTEKKACLIALGCNAKASATTSCSSVCVATPPSVTICDVAWVAGSFCGFLLLGVSKKMDQSKAMLFFLPLTGHMPLRIHLDRAHASFLTSDGGVFSFFSIERSQDVFGTTQLHLSLYHRSGSHGEGNENEVRTGLLSLPTIASLGPMRSPLHVMHIIYFTGLASFASVHDRTQITPALEKAESTATGDEGNAQSRIPHKFAADNEVQVFVEATLESFLDPWLHTGIEGSAFPLCDVMHEIIPSLLEDMERSRVASAASQTGDGGNCAAILSVFRAVADVLAAVSVTLTSSILLRYLAEIHGVVVMLRYVLTVIGQSGAVSACFTAVAFLTPLVDKNAAGELNCPEWCAIIAPLFDDAFAHVASCPSLAHALLPYCSAPLQRIMSTGESLLRREKKRELKADVPHVSVYHNGEVIRPLEETLSLARRGNSGLVMLSAADVCWAARRLFFCDGVDAARAFLKTVVDFHLSNPDVRAVCTEYDVVQKELAAVVNCI</sequence>
<dbReference type="VEuPathDB" id="TriTrypDB:TcCL_ESM01380"/>
<dbReference type="VEuPathDB" id="TriTrypDB:TcCLB.508209.20"/>